<dbReference type="PANTHER" id="PTHR46137:SF3">
    <property type="entry name" value="OS05G0310600 PROTEIN"/>
    <property type="match status" value="1"/>
</dbReference>
<dbReference type="Proteomes" id="UP000796880">
    <property type="component" value="Unassembled WGS sequence"/>
</dbReference>
<dbReference type="PROSITE" id="PS51934">
    <property type="entry name" value="LRAT"/>
    <property type="match status" value="2"/>
</dbReference>
<feature type="domain" description="LRAT" evidence="2">
    <location>
        <begin position="316"/>
        <end position="416"/>
    </location>
</feature>
<protein>
    <recommendedName>
        <fullName evidence="2">LRAT domain-containing protein</fullName>
    </recommendedName>
</protein>
<comment type="caution">
    <text evidence="3">The sequence shown here is derived from an EMBL/GenBank/DDBJ whole genome shotgun (WGS) entry which is preliminary data.</text>
</comment>
<dbReference type="PANTHER" id="PTHR46137">
    <property type="entry name" value="OS05G0310600 PROTEIN"/>
    <property type="match status" value="1"/>
</dbReference>
<keyword evidence="4" id="KW-1185">Reference proteome</keyword>
<reference evidence="3" key="1">
    <citation type="submission" date="2020-03" db="EMBL/GenBank/DDBJ databases">
        <title>A high-quality chromosome-level genome assembly of a woody plant with both climbing and erect habits, Rhamnella rubrinervis.</title>
        <authorList>
            <person name="Lu Z."/>
            <person name="Yang Y."/>
            <person name="Zhu X."/>
            <person name="Sun Y."/>
        </authorList>
    </citation>
    <scope>NUCLEOTIDE SEQUENCE</scope>
    <source>
        <strain evidence="3">BYM</strain>
        <tissue evidence="3">Leaf</tissue>
    </source>
</reference>
<accession>A0A8K0GM98</accession>
<dbReference type="AlphaFoldDB" id="A0A8K0GM98"/>
<sequence>MLVCLVFLLLFLFPICQQLLQAKLVLIRHGIDMESLGLTSNSQLLKKQKHKLAEQRESHVSVKMGGALWSKIQKALSKEIQREQLKHGDHIYTWTPDNSKTHGIYVGHKKVIHFTPRPAGQEYRVRCVHTDGFLGRGKLYRFEYGVNPVLFLAKPTCTLMCADTPRVVKHRACLLLKKGFCVHHVYKKGSEDFAVYCKTGLLSIRVRRSEQAASLLAISGAVFCLLVSIFTPASLTGLTAIAVVVYSTYRLASDIGTRPNISTHEVAVEGFTQVEAVKKLGFLPTLKAWIFLNFNFRRWVPYNKMRVDQLRPGDHIYTWRGYSYSHHGIYAGNGEVIHDVRGRGPYVYSSSPSSSSDNGACTLASSEPTSFVLHRANFLLKRGKQSRVILGAYDLFRNNCEDFAIYCKTGLAVRGSIPVGRSGQIACLLAAVGFVIAFKIPYPTSNLLRLSAGCFIYSTLRIISDTRFRKDTRRIPAERLVAGLQSATPVNV</sequence>
<evidence type="ECO:0000313" key="3">
    <source>
        <dbReference type="EMBL" id="KAF3434427.1"/>
    </source>
</evidence>
<dbReference type="Gene3D" id="3.90.1720.10">
    <property type="entry name" value="endopeptidase domain like (from Nostoc punctiforme)"/>
    <property type="match status" value="3"/>
</dbReference>
<feature type="signal peptide" evidence="1">
    <location>
        <begin position="1"/>
        <end position="18"/>
    </location>
</feature>
<evidence type="ECO:0000256" key="1">
    <source>
        <dbReference type="SAM" id="SignalP"/>
    </source>
</evidence>
<dbReference type="InterPro" id="IPR007053">
    <property type="entry name" value="LRAT_dom"/>
</dbReference>
<dbReference type="OrthoDB" id="421951at2759"/>
<organism evidence="3 4">
    <name type="scientific">Rhamnella rubrinervis</name>
    <dbReference type="NCBI Taxonomy" id="2594499"/>
    <lineage>
        <taxon>Eukaryota</taxon>
        <taxon>Viridiplantae</taxon>
        <taxon>Streptophyta</taxon>
        <taxon>Embryophyta</taxon>
        <taxon>Tracheophyta</taxon>
        <taxon>Spermatophyta</taxon>
        <taxon>Magnoliopsida</taxon>
        <taxon>eudicotyledons</taxon>
        <taxon>Gunneridae</taxon>
        <taxon>Pentapetalae</taxon>
        <taxon>rosids</taxon>
        <taxon>fabids</taxon>
        <taxon>Rosales</taxon>
        <taxon>Rhamnaceae</taxon>
        <taxon>rhamnoid group</taxon>
        <taxon>Rhamneae</taxon>
        <taxon>Rhamnella</taxon>
    </lineage>
</organism>
<evidence type="ECO:0000313" key="4">
    <source>
        <dbReference type="Proteomes" id="UP000796880"/>
    </source>
</evidence>
<proteinExistence type="predicted"/>
<evidence type="ECO:0000259" key="2">
    <source>
        <dbReference type="PROSITE" id="PS51934"/>
    </source>
</evidence>
<feature type="domain" description="LRAT" evidence="2">
    <location>
        <begin position="91"/>
        <end position="206"/>
    </location>
</feature>
<dbReference type="EMBL" id="VOIH02000011">
    <property type="protein sequence ID" value="KAF3434427.1"/>
    <property type="molecule type" value="Genomic_DNA"/>
</dbReference>
<gene>
    <name evidence="3" type="ORF">FNV43_RR25530</name>
</gene>
<name>A0A8K0GM98_9ROSA</name>
<keyword evidence="1" id="KW-0732">Signal</keyword>
<feature type="chain" id="PRO_5035471752" description="LRAT domain-containing protein" evidence="1">
    <location>
        <begin position="19"/>
        <end position="492"/>
    </location>
</feature>
<dbReference type="Pfam" id="PF04970">
    <property type="entry name" value="LRAT"/>
    <property type="match status" value="2"/>
</dbReference>